<gene>
    <name evidence="1" type="ORF">PPERSA_08775</name>
</gene>
<evidence type="ECO:0000313" key="2">
    <source>
        <dbReference type="Proteomes" id="UP000054937"/>
    </source>
</evidence>
<dbReference type="OMA" id="HEDNIMG"/>
<reference evidence="1 2" key="1">
    <citation type="journal article" date="2015" name="Sci. Rep.">
        <title>Genome of the facultative scuticociliatosis pathogen Pseudocohnilembus persalinus provides insight into its virulence through horizontal gene transfer.</title>
        <authorList>
            <person name="Xiong J."/>
            <person name="Wang G."/>
            <person name="Cheng J."/>
            <person name="Tian M."/>
            <person name="Pan X."/>
            <person name="Warren A."/>
            <person name="Jiang C."/>
            <person name="Yuan D."/>
            <person name="Miao W."/>
        </authorList>
    </citation>
    <scope>NUCLEOTIDE SEQUENCE [LARGE SCALE GENOMIC DNA]</scope>
    <source>
        <strain evidence="1">36N120E</strain>
    </source>
</reference>
<dbReference type="InParanoid" id="A0A0V0R7M3"/>
<sequence>MVHQQQSHIQLSQINQSILNIEVNCQYKDHEDNIMGICFKPNCEKQSRLVCFTCAISNHHEHGQYIVRLSDMQKTDNLFLRNWPNSQQAIEINEYLKLNQPEKTEKVIDEYFDRFEQQYKNQLQKTKEKIKKDLYEKLKRNQNIVKDIDRKLDDTYNLKGIKSQIYELNEGNIDSEQFEKKVQDFLTGKQSQIHQIELQNLFMEKKKKIHDSFNIELLQHFFDKSLKIAEDLPSLMWPKVATCKIDNRGNVGGITSGLNQTIHKKI</sequence>
<dbReference type="Proteomes" id="UP000054937">
    <property type="component" value="Unassembled WGS sequence"/>
</dbReference>
<name>A0A0V0R7M3_PSEPJ</name>
<evidence type="ECO:0000313" key="1">
    <source>
        <dbReference type="EMBL" id="KRX10473.1"/>
    </source>
</evidence>
<protein>
    <submittedName>
        <fullName evidence="1">Uncharacterized protein</fullName>
    </submittedName>
</protein>
<organism evidence="1 2">
    <name type="scientific">Pseudocohnilembus persalinus</name>
    <name type="common">Ciliate</name>
    <dbReference type="NCBI Taxonomy" id="266149"/>
    <lineage>
        <taxon>Eukaryota</taxon>
        <taxon>Sar</taxon>
        <taxon>Alveolata</taxon>
        <taxon>Ciliophora</taxon>
        <taxon>Intramacronucleata</taxon>
        <taxon>Oligohymenophorea</taxon>
        <taxon>Scuticociliatia</taxon>
        <taxon>Philasterida</taxon>
        <taxon>Pseudocohnilembidae</taxon>
        <taxon>Pseudocohnilembus</taxon>
    </lineage>
</organism>
<accession>A0A0V0R7M3</accession>
<keyword evidence="2" id="KW-1185">Reference proteome</keyword>
<dbReference type="AlphaFoldDB" id="A0A0V0R7M3"/>
<proteinExistence type="predicted"/>
<dbReference type="OrthoDB" id="326581at2759"/>
<dbReference type="EMBL" id="LDAU01000027">
    <property type="protein sequence ID" value="KRX10473.1"/>
    <property type="molecule type" value="Genomic_DNA"/>
</dbReference>
<comment type="caution">
    <text evidence="1">The sequence shown here is derived from an EMBL/GenBank/DDBJ whole genome shotgun (WGS) entry which is preliminary data.</text>
</comment>